<evidence type="ECO:0000313" key="1">
    <source>
        <dbReference type="EMBL" id="KAH6947879.1"/>
    </source>
</evidence>
<gene>
    <name evidence="1" type="ORF">HPB50_021964</name>
</gene>
<reference evidence="1" key="1">
    <citation type="submission" date="2020-05" db="EMBL/GenBank/DDBJ databases">
        <title>Large-scale comparative analyses of tick genomes elucidate their genetic diversity and vector capacities.</title>
        <authorList>
            <person name="Jia N."/>
            <person name="Wang J."/>
            <person name="Shi W."/>
            <person name="Du L."/>
            <person name="Sun Y."/>
            <person name="Zhan W."/>
            <person name="Jiang J."/>
            <person name="Wang Q."/>
            <person name="Zhang B."/>
            <person name="Ji P."/>
            <person name="Sakyi L.B."/>
            <person name="Cui X."/>
            <person name="Yuan T."/>
            <person name="Jiang B."/>
            <person name="Yang W."/>
            <person name="Lam T.T.-Y."/>
            <person name="Chang Q."/>
            <person name="Ding S."/>
            <person name="Wang X."/>
            <person name="Zhu J."/>
            <person name="Ruan X."/>
            <person name="Zhao L."/>
            <person name="Wei J."/>
            <person name="Que T."/>
            <person name="Du C."/>
            <person name="Cheng J."/>
            <person name="Dai P."/>
            <person name="Han X."/>
            <person name="Huang E."/>
            <person name="Gao Y."/>
            <person name="Liu J."/>
            <person name="Shao H."/>
            <person name="Ye R."/>
            <person name="Li L."/>
            <person name="Wei W."/>
            <person name="Wang X."/>
            <person name="Wang C."/>
            <person name="Yang T."/>
            <person name="Huo Q."/>
            <person name="Li W."/>
            <person name="Guo W."/>
            <person name="Chen H."/>
            <person name="Zhou L."/>
            <person name="Ni X."/>
            <person name="Tian J."/>
            <person name="Zhou Y."/>
            <person name="Sheng Y."/>
            <person name="Liu T."/>
            <person name="Pan Y."/>
            <person name="Xia L."/>
            <person name="Li J."/>
            <person name="Zhao F."/>
            <person name="Cao W."/>
        </authorList>
    </citation>
    <scope>NUCLEOTIDE SEQUENCE</scope>
    <source>
        <strain evidence="1">Hyas-2018</strain>
    </source>
</reference>
<proteinExistence type="predicted"/>
<keyword evidence="2" id="KW-1185">Reference proteome</keyword>
<protein>
    <submittedName>
        <fullName evidence="1">Uncharacterized protein</fullName>
    </submittedName>
</protein>
<comment type="caution">
    <text evidence="1">The sequence shown here is derived from an EMBL/GenBank/DDBJ whole genome shotgun (WGS) entry which is preliminary data.</text>
</comment>
<dbReference type="Proteomes" id="UP000821845">
    <property type="component" value="Chromosome 1"/>
</dbReference>
<accession>A0ACB7TP03</accession>
<sequence length="119" mass="12742">MPTSQVVITRAQKTTANVSVRTMAAAQVRHVRVRRPNRYVSFTAFHGCVQMEQLGRDGLRVRWKSSVSVDVDPALEQARSPSGQLTHDVGDAASAQRAAKHTATGTTDRALVSGSVTGA</sequence>
<name>A0ACB7TP03_HYAAI</name>
<dbReference type="EMBL" id="CM023481">
    <property type="protein sequence ID" value="KAH6947879.1"/>
    <property type="molecule type" value="Genomic_DNA"/>
</dbReference>
<organism evidence="1 2">
    <name type="scientific">Hyalomma asiaticum</name>
    <name type="common">Tick</name>
    <dbReference type="NCBI Taxonomy" id="266040"/>
    <lineage>
        <taxon>Eukaryota</taxon>
        <taxon>Metazoa</taxon>
        <taxon>Ecdysozoa</taxon>
        <taxon>Arthropoda</taxon>
        <taxon>Chelicerata</taxon>
        <taxon>Arachnida</taxon>
        <taxon>Acari</taxon>
        <taxon>Parasitiformes</taxon>
        <taxon>Ixodida</taxon>
        <taxon>Ixodoidea</taxon>
        <taxon>Ixodidae</taxon>
        <taxon>Hyalomminae</taxon>
        <taxon>Hyalomma</taxon>
    </lineage>
</organism>
<evidence type="ECO:0000313" key="2">
    <source>
        <dbReference type="Proteomes" id="UP000821845"/>
    </source>
</evidence>